<keyword evidence="3" id="KW-1185">Reference proteome</keyword>
<comment type="caution">
    <text evidence="2">The sequence shown here is derived from an EMBL/GenBank/DDBJ whole genome shotgun (WGS) entry which is preliminary data.</text>
</comment>
<proteinExistence type="predicted"/>
<evidence type="ECO:0000256" key="1">
    <source>
        <dbReference type="SAM" id="MobiDB-lite"/>
    </source>
</evidence>
<sequence>MTGRAGETRGNGGASVIPAITFTDPVTDQGRVGRVPRTRNASAQKSPFPIPFANKKLLHIHNNYIRVNNTEPSSDDALVPLQGGRTVRARRAGDARAQPRDAAAVFQKTLRTSGNVRHGGLSRSWQRVSSSPWPAIFLIPPQWEREERLLMSHSDPRFQPRRQSRGRGGRLRLGELAPFSGSTAL</sequence>
<accession>A0A9Q1EVV0</accession>
<protein>
    <submittedName>
        <fullName evidence="2">Uncharacterized protein</fullName>
    </submittedName>
</protein>
<feature type="region of interest" description="Disordered" evidence="1">
    <location>
        <begin position="154"/>
        <end position="185"/>
    </location>
</feature>
<dbReference type="EMBL" id="JAINUF010000012">
    <property type="protein sequence ID" value="KAJ8346012.1"/>
    <property type="molecule type" value="Genomic_DNA"/>
</dbReference>
<organism evidence="2 3">
    <name type="scientific">Synaphobranchus kaupii</name>
    <name type="common">Kaup's arrowtooth eel</name>
    <dbReference type="NCBI Taxonomy" id="118154"/>
    <lineage>
        <taxon>Eukaryota</taxon>
        <taxon>Metazoa</taxon>
        <taxon>Chordata</taxon>
        <taxon>Craniata</taxon>
        <taxon>Vertebrata</taxon>
        <taxon>Euteleostomi</taxon>
        <taxon>Actinopterygii</taxon>
        <taxon>Neopterygii</taxon>
        <taxon>Teleostei</taxon>
        <taxon>Anguilliformes</taxon>
        <taxon>Synaphobranchidae</taxon>
        <taxon>Synaphobranchus</taxon>
    </lineage>
</organism>
<evidence type="ECO:0000313" key="2">
    <source>
        <dbReference type="EMBL" id="KAJ8346012.1"/>
    </source>
</evidence>
<dbReference type="Proteomes" id="UP001152622">
    <property type="component" value="Chromosome 12"/>
</dbReference>
<name>A0A9Q1EVV0_SYNKA</name>
<reference evidence="2" key="1">
    <citation type="journal article" date="2023" name="Science">
        <title>Genome structures resolve the early diversification of teleost fishes.</title>
        <authorList>
            <person name="Parey E."/>
            <person name="Louis A."/>
            <person name="Montfort J."/>
            <person name="Bouchez O."/>
            <person name="Roques C."/>
            <person name="Iampietro C."/>
            <person name="Lluch J."/>
            <person name="Castinel A."/>
            <person name="Donnadieu C."/>
            <person name="Desvignes T."/>
            <person name="Floi Bucao C."/>
            <person name="Jouanno E."/>
            <person name="Wen M."/>
            <person name="Mejri S."/>
            <person name="Dirks R."/>
            <person name="Jansen H."/>
            <person name="Henkel C."/>
            <person name="Chen W.J."/>
            <person name="Zahm M."/>
            <person name="Cabau C."/>
            <person name="Klopp C."/>
            <person name="Thompson A.W."/>
            <person name="Robinson-Rechavi M."/>
            <person name="Braasch I."/>
            <person name="Lecointre G."/>
            <person name="Bobe J."/>
            <person name="Postlethwait J.H."/>
            <person name="Berthelot C."/>
            <person name="Roest Crollius H."/>
            <person name="Guiguen Y."/>
        </authorList>
    </citation>
    <scope>NUCLEOTIDE SEQUENCE</scope>
    <source>
        <strain evidence="2">WJC10195</strain>
    </source>
</reference>
<dbReference type="AlphaFoldDB" id="A0A9Q1EVV0"/>
<feature type="compositionally biased region" description="Basic residues" evidence="1">
    <location>
        <begin position="159"/>
        <end position="170"/>
    </location>
</feature>
<evidence type="ECO:0000313" key="3">
    <source>
        <dbReference type="Proteomes" id="UP001152622"/>
    </source>
</evidence>
<gene>
    <name evidence="2" type="ORF">SKAU_G00302050</name>
</gene>